<evidence type="ECO:0000256" key="6">
    <source>
        <dbReference type="ARBA" id="ARBA00022908"/>
    </source>
</evidence>
<keyword evidence="8" id="KW-0808">Transferase</keyword>
<evidence type="ECO:0000256" key="8">
    <source>
        <dbReference type="ARBA" id="ARBA00022932"/>
    </source>
</evidence>
<dbReference type="GO" id="GO:0046872">
    <property type="term" value="F:metal ion binding"/>
    <property type="evidence" value="ECO:0007669"/>
    <property type="project" value="UniProtKB-KW"/>
</dbReference>
<evidence type="ECO:0000256" key="7">
    <source>
        <dbReference type="ARBA" id="ARBA00022918"/>
    </source>
</evidence>
<dbReference type="eggNOG" id="KOG0017">
    <property type="taxonomic scope" value="Eukaryota"/>
</dbReference>
<dbReference type="GO" id="GO:0015074">
    <property type="term" value="P:DNA integration"/>
    <property type="evidence" value="ECO:0007669"/>
    <property type="project" value="UniProtKB-KW"/>
</dbReference>
<keyword evidence="4" id="KW-0378">Hydrolase</keyword>
<dbReference type="GO" id="GO:0003676">
    <property type="term" value="F:nucleic acid binding"/>
    <property type="evidence" value="ECO:0007669"/>
    <property type="project" value="InterPro"/>
</dbReference>
<dbReference type="OrthoDB" id="413361at2759"/>
<dbReference type="EnsemblMetazoa" id="Aqu2.1.38898_001">
    <property type="protein sequence ID" value="Aqu2.1.38898_001"/>
    <property type="gene ID" value="Aqu2.1.38898"/>
</dbReference>
<keyword evidence="9" id="KW-0233">DNA recombination</keyword>
<evidence type="ECO:0000256" key="5">
    <source>
        <dbReference type="ARBA" id="ARBA00022842"/>
    </source>
</evidence>
<dbReference type="Gene3D" id="3.30.420.10">
    <property type="entry name" value="Ribonuclease H-like superfamily/Ribonuclease H"/>
    <property type="match status" value="1"/>
</dbReference>
<dbReference type="PANTHER" id="PTHR42648:SF11">
    <property type="entry name" value="TRANSPOSON TY4-P GAG-POL POLYPROTEIN"/>
    <property type="match status" value="1"/>
</dbReference>
<keyword evidence="5" id="KW-0460">Magnesium</keyword>
<evidence type="ECO:0000256" key="3">
    <source>
        <dbReference type="ARBA" id="ARBA00022759"/>
    </source>
</evidence>
<dbReference type="GO" id="GO:0006310">
    <property type="term" value="P:DNA recombination"/>
    <property type="evidence" value="ECO:0007669"/>
    <property type="project" value="UniProtKB-KW"/>
</dbReference>
<dbReference type="Pfam" id="PF13976">
    <property type="entry name" value="gag_pre-integrs"/>
    <property type="match status" value="1"/>
</dbReference>
<keyword evidence="1" id="KW-0540">Nuclease</keyword>
<protein>
    <recommendedName>
        <fullName evidence="10">GAG-pre-integrase domain-containing protein</fullName>
    </recommendedName>
</protein>
<reference evidence="11" key="1">
    <citation type="submission" date="2017-05" db="UniProtKB">
        <authorList>
            <consortium name="EnsemblMetazoa"/>
        </authorList>
    </citation>
    <scope>IDENTIFICATION</scope>
</reference>
<dbReference type="PANTHER" id="PTHR42648">
    <property type="entry name" value="TRANSPOSASE, PUTATIVE-RELATED"/>
    <property type="match status" value="1"/>
</dbReference>
<evidence type="ECO:0000256" key="1">
    <source>
        <dbReference type="ARBA" id="ARBA00022722"/>
    </source>
</evidence>
<evidence type="ECO:0000256" key="2">
    <source>
        <dbReference type="ARBA" id="ARBA00022723"/>
    </source>
</evidence>
<dbReference type="GO" id="GO:0004519">
    <property type="term" value="F:endonuclease activity"/>
    <property type="evidence" value="ECO:0007669"/>
    <property type="project" value="UniProtKB-KW"/>
</dbReference>
<name>A0A1X7VFZ3_AMPQE</name>
<feature type="domain" description="GAG-pre-integrase" evidence="10">
    <location>
        <begin position="193"/>
        <end position="261"/>
    </location>
</feature>
<dbReference type="InterPro" id="IPR012337">
    <property type="entry name" value="RNaseH-like_sf"/>
</dbReference>
<dbReference type="InterPro" id="IPR039537">
    <property type="entry name" value="Retrotran_Ty1/copia-like"/>
</dbReference>
<evidence type="ECO:0000259" key="10">
    <source>
        <dbReference type="Pfam" id="PF13976"/>
    </source>
</evidence>
<keyword evidence="8" id="KW-0239">DNA-directed DNA polymerase</keyword>
<evidence type="ECO:0000256" key="9">
    <source>
        <dbReference type="ARBA" id="ARBA00023172"/>
    </source>
</evidence>
<evidence type="ECO:0000313" key="11">
    <source>
        <dbReference type="EnsemblMetazoa" id="Aqu2.1.38898_001"/>
    </source>
</evidence>
<accession>A0A1X7VFZ3</accession>
<dbReference type="SUPFAM" id="SSF53098">
    <property type="entry name" value="Ribonuclease H-like"/>
    <property type="match status" value="1"/>
</dbReference>
<dbReference type="InterPro" id="IPR025724">
    <property type="entry name" value="GAG-pre-integrase_dom"/>
</dbReference>
<sequence length="346" mass="39060">MKTVIERLTHEEKKLQDRAKQSSTDGELWQLNTSRGEVQDVISVRNLDTFNATAENEKDQGRALSSMRSIPQKGESRIIKQTVLKHVKWVKDHLLKRILNAVEVGSLTLELPVIYAMIASCSSTLSSKKAIGSRTRRWIQAISCCSGYSEELSFNLLSVSKAVERGNSVQFGKSSCIIRDPNHRPIAVAEKIGLYQVNTTPVYVNSATSCQETTKEDIWHDRFGHLNVRIVQKLAKENLVCDFDFTPTNEIQFCESCLDGKPHRSAFPSHSETRAKEPLELVHSDICGKVNSKTLSGAEYLLTFINDFTRYVWIYVLKQKSEAFEKFRVESIGKTGNWKNAKGVSK</sequence>
<dbReference type="GO" id="GO:0003887">
    <property type="term" value="F:DNA-directed DNA polymerase activity"/>
    <property type="evidence" value="ECO:0007669"/>
    <property type="project" value="UniProtKB-KW"/>
</dbReference>
<dbReference type="InParanoid" id="A0A1X7VFZ3"/>
<keyword evidence="2" id="KW-0479">Metal-binding</keyword>
<dbReference type="STRING" id="400682.A0A1X7VFZ3"/>
<dbReference type="AlphaFoldDB" id="A0A1X7VFZ3"/>
<keyword evidence="6" id="KW-0229">DNA integration</keyword>
<keyword evidence="7" id="KW-0695">RNA-directed DNA polymerase</keyword>
<keyword evidence="8" id="KW-0548">Nucleotidyltransferase</keyword>
<proteinExistence type="predicted"/>
<evidence type="ECO:0000256" key="4">
    <source>
        <dbReference type="ARBA" id="ARBA00022801"/>
    </source>
</evidence>
<dbReference type="GO" id="GO:0003964">
    <property type="term" value="F:RNA-directed DNA polymerase activity"/>
    <property type="evidence" value="ECO:0007669"/>
    <property type="project" value="UniProtKB-KW"/>
</dbReference>
<dbReference type="InterPro" id="IPR036397">
    <property type="entry name" value="RNaseH_sf"/>
</dbReference>
<dbReference type="GO" id="GO:0016787">
    <property type="term" value="F:hydrolase activity"/>
    <property type="evidence" value="ECO:0007669"/>
    <property type="project" value="UniProtKB-KW"/>
</dbReference>
<keyword evidence="3" id="KW-0255">Endonuclease</keyword>
<organism evidence="11">
    <name type="scientific">Amphimedon queenslandica</name>
    <name type="common">Sponge</name>
    <dbReference type="NCBI Taxonomy" id="400682"/>
    <lineage>
        <taxon>Eukaryota</taxon>
        <taxon>Metazoa</taxon>
        <taxon>Porifera</taxon>
        <taxon>Demospongiae</taxon>
        <taxon>Heteroscleromorpha</taxon>
        <taxon>Haplosclerida</taxon>
        <taxon>Niphatidae</taxon>
        <taxon>Amphimedon</taxon>
    </lineage>
</organism>